<reference evidence="2" key="2">
    <citation type="journal article" date="2021" name="Genome Biol. Evol.">
        <title>Developing a high-quality reference genome for a parasitic bivalve with doubly uniparental inheritance (Bivalvia: Unionida).</title>
        <authorList>
            <person name="Smith C.H."/>
        </authorList>
    </citation>
    <scope>NUCLEOTIDE SEQUENCE</scope>
    <source>
        <strain evidence="2">CHS0354</strain>
        <tissue evidence="2">Mantle</tissue>
    </source>
</reference>
<dbReference type="Proteomes" id="UP001195483">
    <property type="component" value="Unassembled WGS sequence"/>
</dbReference>
<sequence>MAQTATQEIFQNDRPNGNSPESHVIPIYTLGAALAASVRLQHHHHNDVAQKDHKKIISVIINAIIINNN</sequence>
<proteinExistence type="predicted"/>
<evidence type="ECO:0000313" key="2">
    <source>
        <dbReference type="EMBL" id="KAK3589197.1"/>
    </source>
</evidence>
<comment type="caution">
    <text evidence="2">The sequence shown here is derived from an EMBL/GenBank/DDBJ whole genome shotgun (WGS) entry which is preliminary data.</text>
</comment>
<evidence type="ECO:0000313" key="3">
    <source>
        <dbReference type="Proteomes" id="UP001195483"/>
    </source>
</evidence>
<dbReference type="EMBL" id="JAEAOA010001224">
    <property type="protein sequence ID" value="KAK3589197.1"/>
    <property type="molecule type" value="Genomic_DNA"/>
</dbReference>
<organism evidence="2 3">
    <name type="scientific">Potamilus streckersoni</name>
    <dbReference type="NCBI Taxonomy" id="2493646"/>
    <lineage>
        <taxon>Eukaryota</taxon>
        <taxon>Metazoa</taxon>
        <taxon>Spiralia</taxon>
        <taxon>Lophotrochozoa</taxon>
        <taxon>Mollusca</taxon>
        <taxon>Bivalvia</taxon>
        <taxon>Autobranchia</taxon>
        <taxon>Heteroconchia</taxon>
        <taxon>Palaeoheterodonta</taxon>
        <taxon>Unionida</taxon>
        <taxon>Unionoidea</taxon>
        <taxon>Unionidae</taxon>
        <taxon>Ambleminae</taxon>
        <taxon>Lampsilini</taxon>
        <taxon>Potamilus</taxon>
    </lineage>
</organism>
<feature type="region of interest" description="Disordered" evidence="1">
    <location>
        <begin position="1"/>
        <end position="22"/>
    </location>
</feature>
<keyword evidence="3" id="KW-1185">Reference proteome</keyword>
<evidence type="ECO:0000256" key="1">
    <source>
        <dbReference type="SAM" id="MobiDB-lite"/>
    </source>
</evidence>
<gene>
    <name evidence="2" type="ORF">CHS0354_020053</name>
</gene>
<feature type="compositionally biased region" description="Polar residues" evidence="1">
    <location>
        <begin position="1"/>
        <end position="21"/>
    </location>
</feature>
<protein>
    <submittedName>
        <fullName evidence="2">Uncharacterized protein</fullName>
    </submittedName>
</protein>
<name>A0AAE0SC95_9BIVA</name>
<reference evidence="2" key="1">
    <citation type="journal article" date="2021" name="Genome Biol. Evol.">
        <title>A High-Quality Reference Genome for a Parasitic Bivalve with Doubly Uniparental Inheritance (Bivalvia: Unionida).</title>
        <authorList>
            <person name="Smith C.H."/>
        </authorList>
    </citation>
    <scope>NUCLEOTIDE SEQUENCE</scope>
    <source>
        <strain evidence="2">CHS0354</strain>
    </source>
</reference>
<dbReference type="AlphaFoldDB" id="A0AAE0SC95"/>
<reference evidence="2" key="3">
    <citation type="submission" date="2023-05" db="EMBL/GenBank/DDBJ databases">
        <authorList>
            <person name="Smith C.H."/>
        </authorList>
    </citation>
    <scope>NUCLEOTIDE SEQUENCE</scope>
    <source>
        <strain evidence="2">CHS0354</strain>
        <tissue evidence="2">Mantle</tissue>
    </source>
</reference>
<accession>A0AAE0SC95</accession>